<evidence type="ECO:0000313" key="1">
    <source>
        <dbReference type="EMBL" id="GEO11418.1"/>
    </source>
</evidence>
<evidence type="ECO:0008006" key="3">
    <source>
        <dbReference type="Google" id="ProtNLM"/>
    </source>
</evidence>
<dbReference type="Pfam" id="PF07606">
    <property type="entry name" value="DUF1569"/>
    <property type="match status" value="1"/>
</dbReference>
<comment type="caution">
    <text evidence="1">The sequence shown here is derived from an EMBL/GenBank/DDBJ whole genome shotgun (WGS) entry which is preliminary data.</text>
</comment>
<accession>A0A512BHI9</accession>
<dbReference type="AlphaFoldDB" id="A0A512BHI9"/>
<proteinExistence type="predicted"/>
<protein>
    <recommendedName>
        <fullName evidence="3">DUF1569 domain-containing protein</fullName>
    </recommendedName>
</protein>
<sequence>MKNLFQPEALEEIKQRMQKLQPNTERLWGKMEVAQMLAHCSAAMEVAVGDKHPPRIFIGRLIGPFIKSVFTNEKPLRKSTPTDKSFLVIDQRNFEKEKSRLLELVERFSKGGPQKVTTHPHSSFGKLTPVEWSTGMYKHLDHHLRQFGV</sequence>
<organism evidence="1 2">
    <name type="scientific">Segetibacter aerophilus</name>
    <dbReference type="NCBI Taxonomy" id="670293"/>
    <lineage>
        <taxon>Bacteria</taxon>
        <taxon>Pseudomonadati</taxon>
        <taxon>Bacteroidota</taxon>
        <taxon>Chitinophagia</taxon>
        <taxon>Chitinophagales</taxon>
        <taxon>Chitinophagaceae</taxon>
        <taxon>Segetibacter</taxon>
    </lineage>
</organism>
<gene>
    <name evidence="1" type="ORF">SAE01_39140</name>
</gene>
<keyword evidence="2" id="KW-1185">Reference proteome</keyword>
<reference evidence="1 2" key="1">
    <citation type="submission" date="2019-07" db="EMBL/GenBank/DDBJ databases">
        <title>Whole genome shotgun sequence of Segetibacter aerophilus NBRC 106135.</title>
        <authorList>
            <person name="Hosoyama A."/>
            <person name="Uohara A."/>
            <person name="Ohji S."/>
            <person name="Ichikawa N."/>
        </authorList>
    </citation>
    <scope>NUCLEOTIDE SEQUENCE [LARGE SCALE GENOMIC DNA]</scope>
    <source>
        <strain evidence="1 2">NBRC 106135</strain>
    </source>
</reference>
<dbReference type="OrthoDB" id="2599194at2"/>
<name>A0A512BHI9_9BACT</name>
<dbReference type="RefSeq" id="WP_147205528.1">
    <property type="nucleotide sequence ID" value="NZ_BJYT01000021.1"/>
</dbReference>
<dbReference type="Gene3D" id="1.20.120.450">
    <property type="entry name" value="dinb family like domain"/>
    <property type="match status" value="1"/>
</dbReference>
<dbReference type="InterPro" id="IPR011463">
    <property type="entry name" value="DUF1569"/>
</dbReference>
<dbReference type="Proteomes" id="UP000321513">
    <property type="component" value="Unassembled WGS sequence"/>
</dbReference>
<dbReference type="InterPro" id="IPR034660">
    <property type="entry name" value="DinB/YfiT-like"/>
</dbReference>
<evidence type="ECO:0000313" key="2">
    <source>
        <dbReference type="Proteomes" id="UP000321513"/>
    </source>
</evidence>
<dbReference type="EMBL" id="BJYT01000021">
    <property type="protein sequence ID" value="GEO11418.1"/>
    <property type="molecule type" value="Genomic_DNA"/>
</dbReference>